<evidence type="ECO:0000256" key="1">
    <source>
        <dbReference type="SAM" id="MobiDB-lite"/>
    </source>
</evidence>
<feature type="region of interest" description="Disordered" evidence="1">
    <location>
        <begin position="124"/>
        <end position="157"/>
    </location>
</feature>
<evidence type="ECO:0000313" key="3">
    <source>
        <dbReference type="EMBL" id="GFY85300.1"/>
    </source>
</evidence>
<proteinExistence type="predicted"/>
<comment type="caution">
    <text evidence="3">The sequence shown here is derived from an EMBL/GenBank/DDBJ whole genome shotgun (WGS) entry which is preliminary data.</text>
</comment>
<sequence>MLCLVHFVYLGLISTPEGFEAASPRPVMFAHLAQVRKPREGEDHLAEILEQCATELEKQVVELGIREQQAADELEKLKGEYDTIVEGLKKEEEVEKATSKYFGEGFDLCKKQVRRLHPKLNIEDLEIDDELANKGKEEDGEEEKENEEKGNTSPISP</sequence>
<accession>A0A7J0EFY2</accession>
<dbReference type="AlphaFoldDB" id="A0A7J0EFY2"/>
<feature type="signal peptide" evidence="2">
    <location>
        <begin position="1"/>
        <end position="21"/>
    </location>
</feature>
<dbReference type="Proteomes" id="UP000585474">
    <property type="component" value="Unassembled WGS sequence"/>
</dbReference>
<name>A0A7J0EFY2_9ERIC</name>
<keyword evidence="2" id="KW-0732">Signal</keyword>
<protein>
    <submittedName>
        <fullName evidence="3">Uncharacterized protein</fullName>
    </submittedName>
</protein>
<feature type="chain" id="PRO_5029734051" evidence="2">
    <location>
        <begin position="22"/>
        <end position="157"/>
    </location>
</feature>
<reference evidence="3 4" key="1">
    <citation type="submission" date="2019-07" db="EMBL/GenBank/DDBJ databases">
        <title>De Novo Assembly of kiwifruit Actinidia rufa.</title>
        <authorList>
            <person name="Sugita-Konishi S."/>
            <person name="Sato K."/>
            <person name="Mori E."/>
            <person name="Abe Y."/>
            <person name="Kisaki G."/>
            <person name="Hamano K."/>
            <person name="Suezawa K."/>
            <person name="Otani M."/>
            <person name="Fukuda T."/>
            <person name="Manabe T."/>
            <person name="Gomi K."/>
            <person name="Tabuchi M."/>
            <person name="Akimitsu K."/>
            <person name="Kataoka I."/>
        </authorList>
    </citation>
    <scope>NUCLEOTIDE SEQUENCE [LARGE SCALE GENOMIC DNA]</scope>
    <source>
        <strain evidence="4">cv. Fuchu</strain>
    </source>
</reference>
<evidence type="ECO:0000256" key="2">
    <source>
        <dbReference type="SAM" id="SignalP"/>
    </source>
</evidence>
<gene>
    <name evidence="3" type="ORF">Acr_04g0000380</name>
</gene>
<organism evidence="3 4">
    <name type="scientific">Actinidia rufa</name>
    <dbReference type="NCBI Taxonomy" id="165716"/>
    <lineage>
        <taxon>Eukaryota</taxon>
        <taxon>Viridiplantae</taxon>
        <taxon>Streptophyta</taxon>
        <taxon>Embryophyta</taxon>
        <taxon>Tracheophyta</taxon>
        <taxon>Spermatophyta</taxon>
        <taxon>Magnoliopsida</taxon>
        <taxon>eudicotyledons</taxon>
        <taxon>Gunneridae</taxon>
        <taxon>Pentapetalae</taxon>
        <taxon>asterids</taxon>
        <taxon>Ericales</taxon>
        <taxon>Actinidiaceae</taxon>
        <taxon>Actinidia</taxon>
    </lineage>
</organism>
<dbReference type="EMBL" id="BJWL01000004">
    <property type="protein sequence ID" value="GFY85300.1"/>
    <property type="molecule type" value="Genomic_DNA"/>
</dbReference>
<evidence type="ECO:0000313" key="4">
    <source>
        <dbReference type="Proteomes" id="UP000585474"/>
    </source>
</evidence>
<keyword evidence="4" id="KW-1185">Reference proteome</keyword>